<comment type="similarity">
    <text evidence="4">Belongs to the ELP5 family.</text>
</comment>
<dbReference type="EMBL" id="MU001502">
    <property type="protein sequence ID" value="KAF2443598.1"/>
    <property type="molecule type" value="Genomic_DNA"/>
</dbReference>
<name>A0A9P4PI57_9PLEO</name>
<accession>A0A9P4PI57</accession>
<dbReference type="PANTHER" id="PTHR15641">
    <property type="entry name" value="ELONGATOR COMPLEX PROTEIN 5"/>
    <property type="match status" value="1"/>
</dbReference>
<evidence type="ECO:0000256" key="3">
    <source>
        <dbReference type="ARBA" id="ARBA00005043"/>
    </source>
</evidence>
<evidence type="ECO:0000256" key="1">
    <source>
        <dbReference type="ARBA" id="ARBA00004123"/>
    </source>
</evidence>
<keyword evidence="8" id="KW-0539">Nucleus</keyword>
<dbReference type="InterPro" id="IPR027417">
    <property type="entry name" value="P-loop_NTPase"/>
</dbReference>
<keyword evidence="6" id="KW-0963">Cytoplasm</keyword>
<evidence type="ECO:0000256" key="7">
    <source>
        <dbReference type="ARBA" id="ARBA00022694"/>
    </source>
</evidence>
<organism evidence="9 10">
    <name type="scientific">Karstenula rhodostoma CBS 690.94</name>
    <dbReference type="NCBI Taxonomy" id="1392251"/>
    <lineage>
        <taxon>Eukaryota</taxon>
        <taxon>Fungi</taxon>
        <taxon>Dikarya</taxon>
        <taxon>Ascomycota</taxon>
        <taxon>Pezizomycotina</taxon>
        <taxon>Dothideomycetes</taxon>
        <taxon>Pleosporomycetidae</taxon>
        <taxon>Pleosporales</taxon>
        <taxon>Massarineae</taxon>
        <taxon>Didymosphaeriaceae</taxon>
        <taxon>Karstenula</taxon>
    </lineage>
</organism>
<evidence type="ECO:0000256" key="8">
    <source>
        <dbReference type="ARBA" id="ARBA00023242"/>
    </source>
</evidence>
<proteinExistence type="inferred from homology"/>
<evidence type="ECO:0000256" key="6">
    <source>
        <dbReference type="ARBA" id="ARBA00022490"/>
    </source>
</evidence>
<comment type="pathway">
    <text evidence="3">tRNA modification; 5-methoxycarbonylmethyl-2-thiouridine-tRNA biosynthesis.</text>
</comment>
<reference evidence="9" key="1">
    <citation type="journal article" date="2020" name="Stud. Mycol.">
        <title>101 Dothideomycetes genomes: a test case for predicting lifestyles and emergence of pathogens.</title>
        <authorList>
            <person name="Haridas S."/>
            <person name="Albert R."/>
            <person name="Binder M."/>
            <person name="Bloem J."/>
            <person name="Labutti K."/>
            <person name="Salamov A."/>
            <person name="Andreopoulos B."/>
            <person name="Baker S."/>
            <person name="Barry K."/>
            <person name="Bills G."/>
            <person name="Bluhm B."/>
            <person name="Cannon C."/>
            <person name="Castanera R."/>
            <person name="Culley D."/>
            <person name="Daum C."/>
            <person name="Ezra D."/>
            <person name="Gonzalez J."/>
            <person name="Henrissat B."/>
            <person name="Kuo A."/>
            <person name="Liang C."/>
            <person name="Lipzen A."/>
            <person name="Lutzoni F."/>
            <person name="Magnuson J."/>
            <person name="Mondo S."/>
            <person name="Nolan M."/>
            <person name="Ohm R."/>
            <person name="Pangilinan J."/>
            <person name="Park H.-J."/>
            <person name="Ramirez L."/>
            <person name="Alfaro M."/>
            <person name="Sun H."/>
            <person name="Tritt A."/>
            <person name="Yoshinaga Y."/>
            <person name="Zwiers L.-H."/>
            <person name="Turgeon B."/>
            <person name="Goodwin S."/>
            <person name="Spatafora J."/>
            <person name="Crous P."/>
            <person name="Grigoriev I."/>
        </authorList>
    </citation>
    <scope>NUCLEOTIDE SEQUENCE</scope>
    <source>
        <strain evidence="9">CBS 690.94</strain>
    </source>
</reference>
<gene>
    <name evidence="9" type="ORF">P171DRAFT_432825</name>
</gene>
<evidence type="ECO:0000256" key="4">
    <source>
        <dbReference type="ARBA" id="ARBA00009567"/>
    </source>
</evidence>
<dbReference type="OrthoDB" id="166907at2759"/>
<evidence type="ECO:0000256" key="2">
    <source>
        <dbReference type="ARBA" id="ARBA00004496"/>
    </source>
</evidence>
<dbReference type="GO" id="GO:0005634">
    <property type="term" value="C:nucleus"/>
    <property type="evidence" value="ECO:0007669"/>
    <property type="project" value="UniProtKB-SubCell"/>
</dbReference>
<comment type="subcellular location">
    <subcellularLocation>
        <location evidence="2">Cytoplasm</location>
    </subcellularLocation>
    <subcellularLocation>
        <location evidence="1">Nucleus</location>
    </subcellularLocation>
</comment>
<comment type="caution">
    <text evidence="9">The sequence shown here is derived from an EMBL/GenBank/DDBJ whole genome shotgun (WGS) entry which is preliminary data.</text>
</comment>
<dbReference type="Gene3D" id="3.40.50.300">
    <property type="entry name" value="P-loop containing nucleotide triphosphate hydrolases"/>
    <property type="match status" value="1"/>
</dbReference>
<dbReference type="AlphaFoldDB" id="A0A9P4PI57"/>
<dbReference type="GO" id="GO:0000049">
    <property type="term" value="F:tRNA binding"/>
    <property type="evidence" value="ECO:0007669"/>
    <property type="project" value="TreeGrafter"/>
</dbReference>
<dbReference type="InterPro" id="IPR019519">
    <property type="entry name" value="Elp5"/>
</dbReference>
<keyword evidence="7" id="KW-0819">tRNA processing</keyword>
<dbReference type="Pfam" id="PF10483">
    <property type="entry name" value="Elong_Iki1"/>
    <property type="match status" value="1"/>
</dbReference>
<evidence type="ECO:0000256" key="5">
    <source>
        <dbReference type="ARBA" id="ARBA00020264"/>
    </source>
</evidence>
<keyword evidence="10" id="KW-1185">Reference proteome</keyword>
<dbReference type="GO" id="GO:0033588">
    <property type="term" value="C:elongator holoenzyme complex"/>
    <property type="evidence" value="ECO:0007669"/>
    <property type="project" value="InterPro"/>
</dbReference>
<dbReference type="GO" id="GO:0005829">
    <property type="term" value="C:cytosol"/>
    <property type="evidence" value="ECO:0007669"/>
    <property type="project" value="TreeGrafter"/>
</dbReference>
<protein>
    <recommendedName>
        <fullName evidence="5">Elongator complex protein 5</fullName>
    </recommendedName>
</protein>
<dbReference type="GO" id="GO:0002098">
    <property type="term" value="P:tRNA wobble uridine modification"/>
    <property type="evidence" value="ECO:0007669"/>
    <property type="project" value="InterPro"/>
</dbReference>
<dbReference type="Proteomes" id="UP000799764">
    <property type="component" value="Unassembled WGS sequence"/>
</dbReference>
<dbReference type="CDD" id="cd19496">
    <property type="entry name" value="Elp5"/>
    <property type="match status" value="1"/>
</dbReference>
<evidence type="ECO:0000313" key="9">
    <source>
        <dbReference type="EMBL" id="KAF2443598.1"/>
    </source>
</evidence>
<dbReference type="PANTHER" id="PTHR15641:SF1">
    <property type="entry name" value="ELONGATOR COMPLEX PROTEIN 5"/>
    <property type="match status" value="1"/>
</dbReference>
<evidence type="ECO:0000313" key="10">
    <source>
        <dbReference type="Proteomes" id="UP000799764"/>
    </source>
</evidence>
<sequence length="457" mass="50946">MSIDFSASANGPLCNDTGRHLANMSFSTALAHPTFLQDFEAATGATPLPKWICELYAYRTKAKKPESRLRQTPKPKDRAADAENWIKRTNNFPVPGGIRKRKTEIASPRERNSKYAMPRPLNAAQYQRHAIQLMSSLLNVRANASPFTLVLDDLNQRAIPFLQHLVVRALSRNINVVIVSFEDTRFHTQVRHVSAWGNRTAATILADIEQAISDRKESLVIIDSMYDAVATKNIDTAALFNLVVMKCTSTLVGIYHTDMLPELSASGADAYAPQPLELLKFMATSIITCRSLSHVLAAKAARERSLAEPTFGMQTGAEGIVQCLHANDERGIVLEAEFRRKSGRSESETYFLRPSRYSDYHQPIAPHQLYGTLKQEFVTLLDQHPAYANKHVVGIVAAADDEMETSFNLALTDKQKAAREGVVLPYFDAQKQEGGEGGRILYDMGEEDDFDEEEDEI</sequence>